<comment type="caution">
    <text evidence="2">The sequence shown here is derived from an EMBL/GenBank/DDBJ whole genome shotgun (WGS) entry which is preliminary data.</text>
</comment>
<organism evidence="2 3">
    <name type="scientific">Uliginosibacterium flavum</name>
    <dbReference type="NCBI Taxonomy" id="1396831"/>
    <lineage>
        <taxon>Bacteria</taxon>
        <taxon>Pseudomonadati</taxon>
        <taxon>Pseudomonadota</taxon>
        <taxon>Betaproteobacteria</taxon>
        <taxon>Rhodocyclales</taxon>
        <taxon>Zoogloeaceae</taxon>
        <taxon>Uliginosibacterium</taxon>
    </lineage>
</organism>
<keyword evidence="3" id="KW-1185">Reference proteome</keyword>
<protein>
    <submittedName>
        <fullName evidence="2">SH3 domain-containing protein</fullName>
    </submittedName>
</protein>
<evidence type="ECO:0000313" key="3">
    <source>
        <dbReference type="Proteomes" id="UP001549691"/>
    </source>
</evidence>
<proteinExistence type="predicted"/>
<dbReference type="Proteomes" id="UP001549691">
    <property type="component" value="Unassembled WGS sequence"/>
</dbReference>
<dbReference type="RefSeq" id="WP_354600191.1">
    <property type="nucleotide sequence ID" value="NZ_JBEWZI010000005.1"/>
</dbReference>
<feature type="signal peptide" evidence="1">
    <location>
        <begin position="1"/>
        <end position="23"/>
    </location>
</feature>
<dbReference type="EMBL" id="JBEWZI010000005">
    <property type="protein sequence ID" value="MET7013727.1"/>
    <property type="molecule type" value="Genomic_DNA"/>
</dbReference>
<reference evidence="2 3" key="1">
    <citation type="submission" date="2024-07" db="EMBL/GenBank/DDBJ databases">
        <title>Uliginosibacterium flavum JJ3220;KACC:17644.</title>
        <authorList>
            <person name="Kim M.K."/>
        </authorList>
    </citation>
    <scope>NUCLEOTIDE SEQUENCE [LARGE SCALE GENOMIC DNA]</scope>
    <source>
        <strain evidence="2 3">KACC:17644</strain>
    </source>
</reference>
<keyword evidence="1" id="KW-0732">Signal</keyword>
<gene>
    <name evidence="2" type="ORF">ABXR19_05975</name>
</gene>
<dbReference type="Gene3D" id="2.30.30.40">
    <property type="entry name" value="SH3 Domains"/>
    <property type="match status" value="1"/>
</dbReference>
<sequence length="148" mass="16042">MIRLTPLRAFLLAALLAPGLASALDYKSLADNAIAYDACSTKAQPQFILLKGTPVEVIVAVDKWVKVREQSGSMGCVERSSLSDTRQVIVKLPVAEVRQRAEDAAPLVFSADKDVVLEVLEKPAGAWIKVKHRDGQSGYVPIKSVWGI</sequence>
<name>A0ABV2TIH9_9RHOO</name>
<evidence type="ECO:0000313" key="2">
    <source>
        <dbReference type="EMBL" id="MET7013727.1"/>
    </source>
</evidence>
<dbReference type="InterPro" id="IPR010466">
    <property type="entry name" value="DUF1058"/>
</dbReference>
<evidence type="ECO:0000256" key="1">
    <source>
        <dbReference type="SAM" id="SignalP"/>
    </source>
</evidence>
<dbReference type="Pfam" id="PF06347">
    <property type="entry name" value="SH3_4"/>
    <property type="match status" value="2"/>
</dbReference>
<accession>A0ABV2TIH9</accession>
<feature type="chain" id="PRO_5046986772" evidence="1">
    <location>
        <begin position="24"/>
        <end position="148"/>
    </location>
</feature>